<comment type="caution">
    <text evidence="3">The sequence shown here is derived from an EMBL/GenBank/DDBJ whole genome shotgun (WGS) entry which is preliminary data.</text>
</comment>
<dbReference type="AlphaFoldDB" id="A0A9P1GQG1"/>
<dbReference type="SUPFAM" id="SSF103473">
    <property type="entry name" value="MFS general substrate transporter"/>
    <property type="match status" value="1"/>
</dbReference>
<keyword evidence="2" id="KW-0472">Membrane</keyword>
<dbReference type="EMBL" id="CAMXCT020006734">
    <property type="protein sequence ID" value="CAL1172542.1"/>
    <property type="molecule type" value="Genomic_DNA"/>
</dbReference>
<gene>
    <name evidence="3" type="ORF">C1SCF055_LOCUS43683</name>
</gene>
<evidence type="ECO:0000313" key="5">
    <source>
        <dbReference type="Proteomes" id="UP001152797"/>
    </source>
</evidence>
<keyword evidence="2" id="KW-1133">Transmembrane helix</keyword>
<dbReference type="EMBL" id="CAMXCT010006734">
    <property type="protein sequence ID" value="CAI4019167.1"/>
    <property type="molecule type" value="Genomic_DNA"/>
</dbReference>
<name>A0A9P1GQG1_9DINO</name>
<reference evidence="4" key="2">
    <citation type="submission" date="2024-04" db="EMBL/GenBank/DDBJ databases">
        <authorList>
            <person name="Chen Y."/>
            <person name="Shah S."/>
            <person name="Dougan E. K."/>
            <person name="Thang M."/>
            <person name="Chan C."/>
        </authorList>
    </citation>
    <scope>NUCLEOTIDE SEQUENCE [LARGE SCALE GENOMIC DNA]</scope>
</reference>
<evidence type="ECO:0000313" key="4">
    <source>
        <dbReference type="EMBL" id="CAL1172542.1"/>
    </source>
</evidence>
<reference evidence="3" key="1">
    <citation type="submission" date="2022-10" db="EMBL/GenBank/DDBJ databases">
        <authorList>
            <person name="Chen Y."/>
            <person name="Dougan E. K."/>
            <person name="Chan C."/>
            <person name="Rhodes N."/>
            <person name="Thang M."/>
        </authorList>
    </citation>
    <scope>NUCLEOTIDE SEQUENCE</scope>
</reference>
<feature type="compositionally biased region" description="Polar residues" evidence="1">
    <location>
        <begin position="344"/>
        <end position="353"/>
    </location>
</feature>
<dbReference type="InterPro" id="IPR036259">
    <property type="entry name" value="MFS_trans_sf"/>
</dbReference>
<protein>
    <submittedName>
        <fullName evidence="3">Uncharacterized protein</fullName>
    </submittedName>
</protein>
<evidence type="ECO:0000313" key="3">
    <source>
        <dbReference type="EMBL" id="CAI4019167.1"/>
    </source>
</evidence>
<evidence type="ECO:0000256" key="1">
    <source>
        <dbReference type="SAM" id="MobiDB-lite"/>
    </source>
</evidence>
<feature type="transmembrane region" description="Helical" evidence="2">
    <location>
        <begin position="229"/>
        <end position="246"/>
    </location>
</feature>
<evidence type="ECO:0000256" key="2">
    <source>
        <dbReference type="SAM" id="Phobius"/>
    </source>
</evidence>
<dbReference type="EMBL" id="CAMXCT030006734">
    <property type="protein sequence ID" value="CAL4806479.1"/>
    <property type="molecule type" value="Genomic_DNA"/>
</dbReference>
<organism evidence="3">
    <name type="scientific">Cladocopium goreaui</name>
    <dbReference type="NCBI Taxonomy" id="2562237"/>
    <lineage>
        <taxon>Eukaryota</taxon>
        <taxon>Sar</taxon>
        <taxon>Alveolata</taxon>
        <taxon>Dinophyceae</taxon>
        <taxon>Suessiales</taxon>
        <taxon>Symbiodiniaceae</taxon>
        <taxon>Cladocopium</taxon>
    </lineage>
</organism>
<feature type="transmembrane region" description="Helical" evidence="2">
    <location>
        <begin position="628"/>
        <end position="648"/>
    </location>
</feature>
<feature type="transmembrane region" description="Helical" evidence="2">
    <location>
        <begin position="597"/>
        <end position="621"/>
    </location>
</feature>
<feature type="transmembrane region" description="Helical" evidence="2">
    <location>
        <begin position="544"/>
        <end position="577"/>
    </location>
</feature>
<keyword evidence="2" id="KW-0812">Transmembrane</keyword>
<dbReference type="Proteomes" id="UP001152797">
    <property type="component" value="Unassembled WGS sequence"/>
</dbReference>
<accession>A0A9P1GQG1</accession>
<feature type="region of interest" description="Disordered" evidence="1">
    <location>
        <begin position="288"/>
        <end position="353"/>
    </location>
</feature>
<feature type="transmembrane region" description="Helical" evidence="2">
    <location>
        <begin position="134"/>
        <end position="157"/>
    </location>
</feature>
<sequence length="666" mass="71918">MPGGDRLAVVRVTSDAVSAEEPDIRVSAGAVSAGAVSAGADGDRQDRETALTGTSMANLGYIDDEEDDEPLPWSGSYVFACLLLPMVNGCLSKSFWPCFTLYYVTMSWPLWRCGLAISSGALVHCLMQQVLHKAGLWTSLPVALIHLIFAVLALVYITEEWAIFAEMVCLLGLDAKVAIEGLAFDWFQSEHPSFGLQASASVVASFTLSHVLSFSLGGIIYNFTAWEGIAIFHISCQGLIFAMLLSSPPNWRSLKHFFSGRDAGRGGGMKSIVPEETDDKQWEIQSVGEAADPESPKSPEVGAASGTTRTLAPAQKDEGDQARLARKSVKSAMSTPEEGKTRKSTLTVGSHYSQARKSMARGSIMSRNFQGTGKRPSLFLVATTVTAQRTTTFSRAPAITKRISSWSQRGSTVSVNAVEGRFVVDKDLRLAFAARNSTHWGLKEVDADLRFPMTLVACTNWVCHFSMLSQLSTFALLLSRQGWTSAIWAGVAQSGGEVLCIVATLLKGCFSPDEDLEEEDDPPKRGALYRCFSFVFSEPYNVSVYLLVFAAINFCLIIPEAAGVVAAQVLFSTTYALADKAAHDMYVLYSCIGNPDMLYTVVSLGYGAAVVGGIMAGVLTLSLYDIDVMIPFLIIGGLCFMICVQYTAGFCCRVGTDILTSEADRE</sequence>
<keyword evidence="5" id="KW-1185">Reference proteome</keyword>
<feature type="transmembrane region" description="Helical" evidence="2">
    <location>
        <begin position="199"/>
        <end position="223"/>
    </location>
</feature>
<proteinExistence type="predicted"/>